<protein>
    <recommendedName>
        <fullName evidence="1">EH domain-containing protein</fullName>
    </recommendedName>
</protein>
<dbReference type="Ensembl" id="ENSDCDT00010021310.1">
    <property type="protein sequence ID" value="ENSDCDP00010020144.1"/>
    <property type="gene ID" value="ENSDCDG00010009108.1"/>
</dbReference>
<dbReference type="SUPFAM" id="SSF47473">
    <property type="entry name" value="EF-hand"/>
    <property type="match status" value="1"/>
</dbReference>
<dbReference type="Pfam" id="PF12763">
    <property type="entry name" value="EH"/>
    <property type="match status" value="1"/>
</dbReference>
<evidence type="ECO:0000259" key="1">
    <source>
        <dbReference type="PROSITE" id="PS50031"/>
    </source>
</evidence>
<evidence type="ECO:0000313" key="2">
    <source>
        <dbReference type="Ensembl" id="ENSDCDP00010020144.1"/>
    </source>
</evidence>
<dbReference type="InterPro" id="IPR011992">
    <property type="entry name" value="EF-hand-dom_pair"/>
</dbReference>
<sequence>MAQFPFGGGMDVWVISSDERAKHDQQFLGLSPTPSGYITGDQGRNFFLQSGLPPPVLAQIWCILTDLLQFLILKYISHHSNIFTSHCSPGGSPVSRLGLSPPFPLSTVTNGAPSVIPPITEPPHTGAA</sequence>
<dbReference type="PANTHER" id="PTHR11216">
    <property type="entry name" value="EH DOMAIN"/>
    <property type="match status" value="1"/>
</dbReference>
<dbReference type="GO" id="GO:0016197">
    <property type="term" value="P:endosomal transport"/>
    <property type="evidence" value="ECO:0007669"/>
    <property type="project" value="TreeGrafter"/>
</dbReference>
<dbReference type="GeneTree" id="ENSGT00940000157065"/>
<dbReference type="GO" id="GO:0005737">
    <property type="term" value="C:cytoplasm"/>
    <property type="evidence" value="ECO:0007669"/>
    <property type="project" value="TreeGrafter"/>
</dbReference>
<accession>A0AAY4BGT7</accession>
<reference evidence="2" key="3">
    <citation type="submission" date="2025-09" db="UniProtKB">
        <authorList>
            <consortium name="Ensembl"/>
        </authorList>
    </citation>
    <scope>IDENTIFICATION</scope>
</reference>
<keyword evidence="3" id="KW-1185">Reference proteome</keyword>
<dbReference type="PANTHER" id="PTHR11216:SF170">
    <property type="entry name" value="DYNAMIN ASSOCIATED PROTEIN 160, ISOFORM D"/>
    <property type="match status" value="1"/>
</dbReference>
<dbReference type="GO" id="GO:0006897">
    <property type="term" value="P:endocytosis"/>
    <property type="evidence" value="ECO:0007669"/>
    <property type="project" value="TreeGrafter"/>
</dbReference>
<proteinExistence type="predicted"/>
<dbReference type="SMART" id="SM00027">
    <property type="entry name" value="EH"/>
    <property type="match status" value="1"/>
</dbReference>
<dbReference type="GO" id="GO:0005886">
    <property type="term" value="C:plasma membrane"/>
    <property type="evidence" value="ECO:0007669"/>
    <property type="project" value="TreeGrafter"/>
</dbReference>
<dbReference type="Gene3D" id="1.10.238.10">
    <property type="entry name" value="EF-hand"/>
    <property type="match status" value="1"/>
</dbReference>
<organism evidence="2 3">
    <name type="scientific">Denticeps clupeoides</name>
    <name type="common">denticle herring</name>
    <dbReference type="NCBI Taxonomy" id="299321"/>
    <lineage>
        <taxon>Eukaryota</taxon>
        <taxon>Metazoa</taxon>
        <taxon>Chordata</taxon>
        <taxon>Craniata</taxon>
        <taxon>Vertebrata</taxon>
        <taxon>Euteleostomi</taxon>
        <taxon>Actinopterygii</taxon>
        <taxon>Neopterygii</taxon>
        <taxon>Teleostei</taxon>
        <taxon>Clupei</taxon>
        <taxon>Clupeiformes</taxon>
        <taxon>Denticipitoidei</taxon>
        <taxon>Denticipitidae</taxon>
        <taxon>Denticeps</taxon>
    </lineage>
</organism>
<evidence type="ECO:0000313" key="3">
    <source>
        <dbReference type="Proteomes" id="UP000694580"/>
    </source>
</evidence>
<dbReference type="AlphaFoldDB" id="A0AAY4BGT7"/>
<dbReference type="PROSITE" id="PS50031">
    <property type="entry name" value="EH"/>
    <property type="match status" value="1"/>
</dbReference>
<dbReference type="Proteomes" id="UP000694580">
    <property type="component" value="Chromosome 9"/>
</dbReference>
<feature type="domain" description="EH" evidence="1">
    <location>
        <begin position="19"/>
        <end position="61"/>
    </location>
</feature>
<name>A0AAY4BGT7_9TELE</name>
<reference evidence="2 3" key="1">
    <citation type="submission" date="2020-06" db="EMBL/GenBank/DDBJ databases">
        <authorList>
            <consortium name="Wellcome Sanger Institute Data Sharing"/>
        </authorList>
    </citation>
    <scope>NUCLEOTIDE SEQUENCE [LARGE SCALE GENOMIC DNA]</scope>
</reference>
<dbReference type="InterPro" id="IPR000261">
    <property type="entry name" value="EH_dom"/>
</dbReference>
<reference evidence="2" key="2">
    <citation type="submission" date="2025-08" db="UniProtKB">
        <authorList>
            <consortium name="Ensembl"/>
        </authorList>
    </citation>
    <scope>IDENTIFICATION</scope>
</reference>